<comment type="caution">
    <text evidence="3">The sequence shown here is derived from an EMBL/GenBank/DDBJ whole genome shotgun (WGS) entry which is preliminary data.</text>
</comment>
<gene>
    <name evidence="3" type="ORF">QR680_007782</name>
</gene>
<sequence>MSILTLLFLGGAAIVATAQNVPSVAANNAWNNNNANNNQGWNPNSNPNVNINQLLSSPSILVVSGTFRQMYNYMAQEQQKLISGQMTRQQADQAVLNWVLQQNQNVQQTIKRIRSEVNAISGRLGGVYGEGSSGLSQQTQQFYNQLNQIDRNPSITLQSIDQTVKSLLNNLSPQMISEILQFDAKGLRIYSERFGCPTINGVLQFSHVNNPVCTNNNNNACGNGWGNNNNGNNQWGNNNGWNNGNGPNWNGNNGGNPNAWNNNNGGWNNGGSWSNGGLNWRK</sequence>
<dbReference type="AlphaFoldDB" id="A0AA39IE83"/>
<accession>A0AA39IE83</accession>
<proteinExistence type="predicted"/>
<feature type="signal peptide" evidence="2">
    <location>
        <begin position="1"/>
        <end position="18"/>
    </location>
</feature>
<feature type="region of interest" description="Disordered" evidence="1">
    <location>
        <begin position="232"/>
        <end position="282"/>
    </location>
</feature>
<dbReference type="EMBL" id="JAUCMV010000001">
    <property type="protein sequence ID" value="KAK0422782.1"/>
    <property type="molecule type" value="Genomic_DNA"/>
</dbReference>
<name>A0AA39IE83_9BILA</name>
<reference evidence="3" key="1">
    <citation type="submission" date="2023-06" db="EMBL/GenBank/DDBJ databases">
        <title>Genomic analysis of the entomopathogenic nematode Steinernema hermaphroditum.</title>
        <authorList>
            <person name="Schwarz E.M."/>
            <person name="Heppert J.K."/>
            <person name="Baniya A."/>
            <person name="Schwartz H.T."/>
            <person name="Tan C.-H."/>
            <person name="Antoshechkin I."/>
            <person name="Sternberg P.W."/>
            <person name="Goodrich-Blair H."/>
            <person name="Dillman A.R."/>
        </authorList>
    </citation>
    <scope>NUCLEOTIDE SEQUENCE</scope>
    <source>
        <strain evidence="3">PS9179</strain>
        <tissue evidence="3">Whole animal</tissue>
    </source>
</reference>
<organism evidence="3 4">
    <name type="scientific">Steinernema hermaphroditum</name>
    <dbReference type="NCBI Taxonomy" id="289476"/>
    <lineage>
        <taxon>Eukaryota</taxon>
        <taxon>Metazoa</taxon>
        <taxon>Ecdysozoa</taxon>
        <taxon>Nematoda</taxon>
        <taxon>Chromadorea</taxon>
        <taxon>Rhabditida</taxon>
        <taxon>Tylenchina</taxon>
        <taxon>Panagrolaimomorpha</taxon>
        <taxon>Strongyloidoidea</taxon>
        <taxon>Steinernematidae</taxon>
        <taxon>Steinernema</taxon>
    </lineage>
</organism>
<evidence type="ECO:0000256" key="2">
    <source>
        <dbReference type="SAM" id="SignalP"/>
    </source>
</evidence>
<evidence type="ECO:0000256" key="1">
    <source>
        <dbReference type="SAM" id="MobiDB-lite"/>
    </source>
</evidence>
<dbReference type="Proteomes" id="UP001175271">
    <property type="component" value="Unassembled WGS sequence"/>
</dbReference>
<evidence type="ECO:0000313" key="4">
    <source>
        <dbReference type="Proteomes" id="UP001175271"/>
    </source>
</evidence>
<evidence type="ECO:0008006" key="5">
    <source>
        <dbReference type="Google" id="ProtNLM"/>
    </source>
</evidence>
<keyword evidence="4" id="KW-1185">Reference proteome</keyword>
<evidence type="ECO:0000313" key="3">
    <source>
        <dbReference type="EMBL" id="KAK0422782.1"/>
    </source>
</evidence>
<protein>
    <recommendedName>
        <fullName evidence="5">SXP/RAL-2 family protein Ani s 5-like cation-binding domain-containing protein</fullName>
    </recommendedName>
</protein>
<keyword evidence="2" id="KW-0732">Signal</keyword>
<feature type="chain" id="PRO_5041288007" description="SXP/RAL-2 family protein Ani s 5-like cation-binding domain-containing protein" evidence="2">
    <location>
        <begin position="19"/>
        <end position="282"/>
    </location>
</feature>